<dbReference type="OrthoDB" id="8478788at2"/>
<dbReference type="NCBIfam" id="TIGR01560">
    <property type="entry name" value="put_DNA_pack"/>
    <property type="match status" value="1"/>
</dbReference>
<dbReference type="Gene3D" id="1.10.3230.30">
    <property type="entry name" value="Phage gp6-like head-tail connector protein"/>
    <property type="match status" value="1"/>
</dbReference>
<evidence type="ECO:0000313" key="1">
    <source>
        <dbReference type="EMBL" id="RII39764.1"/>
    </source>
</evidence>
<dbReference type="RefSeq" id="WP_119398198.1">
    <property type="nucleotide sequence ID" value="NZ_QWJJ01000004.1"/>
</dbReference>
<dbReference type="Proteomes" id="UP000265848">
    <property type="component" value="Unassembled WGS sequence"/>
</dbReference>
<dbReference type="CDD" id="cd08054">
    <property type="entry name" value="gp6"/>
    <property type="match status" value="1"/>
</dbReference>
<name>A0A399J369_9RHOB</name>
<proteinExistence type="predicted"/>
<sequence length="199" mass="21965">MILIEEYQTHPSDLPIDHFKAHLHLGSGFAEDAVQDQVLEGYLRAAISAIEGRTGQALYLRDFQWSVSEWQSPGSQPLPLAPVRLIHEVNIVAPDGTATPYDVGEFQIVADSQTPVMRHVSGSLPTIPEGSNAVVRMYAGSAEEWRDVPPDLAQAVLLMAAHYYEYRSDLSLSRGCTPFGVTALIERYRTIRISMRGSA</sequence>
<protein>
    <recommendedName>
        <fullName evidence="3">Phage gp6-like head-tail connector protein</fullName>
    </recommendedName>
</protein>
<gene>
    <name evidence="1" type="ORF">DL237_06380</name>
</gene>
<comment type="caution">
    <text evidence="1">The sequence shown here is derived from an EMBL/GenBank/DDBJ whole genome shotgun (WGS) entry which is preliminary data.</text>
</comment>
<accession>A0A399J369</accession>
<reference evidence="1 2" key="1">
    <citation type="submission" date="2018-08" db="EMBL/GenBank/DDBJ databases">
        <title>Pseudooceanicola sediminis CY03 in the family Rhodobacteracea.</title>
        <authorList>
            <person name="Zhang Y.-J."/>
        </authorList>
    </citation>
    <scope>NUCLEOTIDE SEQUENCE [LARGE SCALE GENOMIC DNA]</scope>
    <source>
        <strain evidence="1 2">CY03</strain>
    </source>
</reference>
<dbReference type="InterPro" id="IPR011738">
    <property type="entry name" value="Phage_CHP"/>
</dbReference>
<organism evidence="1 2">
    <name type="scientific">Pseudooceanicola sediminis</name>
    <dbReference type="NCBI Taxonomy" id="2211117"/>
    <lineage>
        <taxon>Bacteria</taxon>
        <taxon>Pseudomonadati</taxon>
        <taxon>Pseudomonadota</taxon>
        <taxon>Alphaproteobacteria</taxon>
        <taxon>Rhodobacterales</taxon>
        <taxon>Paracoccaceae</taxon>
        <taxon>Pseudooceanicola</taxon>
    </lineage>
</organism>
<dbReference type="EMBL" id="QWJJ01000004">
    <property type="protein sequence ID" value="RII39764.1"/>
    <property type="molecule type" value="Genomic_DNA"/>
</dbReference>
<dbReference type="NCBIfam" id="TIGR02215">
    <property type="entry name" value="phage_chp_gp8"/>
    <property type="match status" value="1"/>
</dbReference>
<dbReference type="AlphaFoldDB" id="A0A399J369"/>
<evidence type="ECO:0000313" key="2">
    <source>
        <dbReference type="Proteomes" id="UP000265848"/>
    </source>
</evidence>
<dbReference type="InterPro" id="IPR006450">
    <property type="entry name" value="Phage_HK97_gp6-like"/>
</dbReference>
<keyword evidence="2" id="KW-1185">Reference proteome</keyword>
<evidence type="ECO:0008006" key="3">
    <source>
        <dbReference type="Google" id="ProtNLM"/>
    </source>
</evidence>